<accession>A0A1H9T0F0</accession>
<sequence length="93" mass="10454">MEIIHTIKEVLASEVFVEVPKDQMNPDDSLRDAYGLDSLGFAELRVQCEDRFGITIPDDEFNPENFGTIASVVALVERRVSARQDLAKSAEKR</sequence>
<dbReference type="AlphaFoldDB" id="A0A1H9T0F0"/>
<dbReference type="InterPro" id="IPR036736">
    <property type="entry name" value="ACP-like_sf"/>
</dbReference>
<dbReference type="Proteomes" id="UP000199352">
    <property type="component" value="Unassembled WGS sequence"/>
</dbReference>
<dbReference type="OrthoDB" id="3395095at2"/>
<dbReference type="InterPro" id="IPR009081">
    <property type="entry name" value="PP-bd_ACP"/>
</dbReference>
<dbReference type="SUPFAM" id="SSF47336">
    <property type="entry name" value="ACP-like"/>
    <property type="match status" value="1"/>
</dbReference>
<evidence type="ECO:0000259" key="1">
    <source>
        <dbReference type="PROSITE" id="PS50075"/>
    </source>
</evidence>
<evidence type="ECO:0000313" key="3">
    <source>
        <dbReference type="Proteomes" id="UP000199352"/>
    </source>
</evidence>
<evidence type="ECO:0000313" key="2">
    <source>
        <dbReference type="EMBL" id="SER90103.1"/>
    </source>
</evidence>
<gene>
    <name evidence="2" type="ORF">SAMN05216188_11761</name>
</gene>
<dbReference type="RefSeq" id="WP_089956918.1">
    <property type="nucleotide sequence ID" value="NZ_FOFR01000017.1"/>
</dbReference>
<name>A0A1H9T0F0_9PSEU</name>
<feature type="domain" description="Carrier" evidence="1">
    <location>
        <begin position="1"/>
        <end position="80"/>
    </location>
</feature>
<proteinExistence type="predicted"/>
<dbReference type="EMBL" id="FOFR01000017">
    <property type="protein sequence ID" value="SER90103.1"/>
    <property type="molecule type" value="Genomic_DNA"/>
</dbReference>
<dbReference type="Pfam" id="PF00550">
    <property type="entry name" value="PP-binding"/>
    <property type="match status" value="1"/>
</dbReference>
<keyword evidence="3" id="KW-1185">Reference proteome</keyword>
<reference evidence="3" key="1">
    <citation type="submission" date="2016-10" db="EMBL/GenBank/DDBJ databases">
        <authorList>
            <person name="Varghese N."/>
            <person name="Submissions S."/>
        </authorList>
    </citation>
    <scope>NUCLEOTIDE SEQUENCE [LARGE SCALE GENOMIC DNA]</scope>
    <source>
        <strain evidence="3">CGMCC 4.3525</strain>
    </source>
</reference>
<protein>
    <submittedName>
        <fullName evidence="2">Acyl carrier protein</fullName>
    </submittedName>
</protein>
<dbReference type="Gene3D" id="1.10.1200.10">
    <property type="entry name" value="ACP-like"/>
    <property type="match status" value="1"/>
</dbReference>
<dbReference type="STRING" id="402600.SAMN05216188_11761"/>
<dbReference type="PROSITE" id="PS50075">
    <property type="entry name" value="CARRIER"/>
    <property type="match status" value="1"/>
</dbReference>
<organism evidence="2 3">
    <name type="scientific">Lentzea xinjiangensis</name>
    <dbReference type="NCBI Taxonomy" id="402600"/>
    <lineage>
        <taxon>Bacteria</taxon>
        <taxon>Bacillati</taxon>
        <taxon>Actinomycetota</taxon>
        <taxon>Actinomycetes</taxon>
        <taxon>Pseudonocardiales</taxon>
        <taxon>Pseudonocardiaceae</taxon>
        <taxon>Lentzea</taxon>
    </lineage>
</organism>